<evidence type="ECO:0000259" key="1">
    <source>
        <dbReference type="Pfam" id="PF25164"/>
    </source>
</evidence>
<dbReference type="Proteomes" id="UP001060325">
    <property type="component" value="Plasmid pCXA"/>
</dbReference>
<keyword evidence="2" id="KW-0614">Plasmid</keyword>
<geneLocation type="plasmid" evidence="2 3">
    <name>pCXA</name>
</geneLocation>
<organism evidence="2 3">
    <name type="scientific">Exiguobacterium aurantiacum</name>
    <dbReference type="NCBI Taxonomy" id="33987"/>
    <lineage>
        <taxon>Bacteria</taxon>
        <taxon>Bacillati</taxon>
        <taxon>Bacillota</taxon>
        <taxon>Bacilli</taxon>
        <taxon>Bacillales</taxon>
        <taxon>Bacillales Family XII. Incertae Sedis</taxon>
        <taxon>Exiguobacterium</taxon>
    </lineage>
</organism>
<dbReference type="RefSeq" id="WP_255178757.1">
    <property type="nucleotide sequence ID" value="NZ_CP101463.1"/>
</dbReference>
<dbReference type="InterPro" id="IPR057253">
    <property type="entry name" value="CoiA-like_N"/>
</dbReference>
<dbReference type="EMBL" id="CP101463">
    <property type="protein sequence ID" value="UTT44555.1"/>
    <property type="molecule type" value="Genomic_DNA"/>
</dbReference>
<sequence>MIKLSYAYNGSKLHHITEVSDRNKVYTCPFCKEKVWFRKGENREHHFAHEAHSNCSTSPETILHFHAKHYLADLISGSSTLNVEFQFLWSDHSKVLKDLSEMIPIQNEGTMRLFDILEYYGYFPEIGEIERKVGPYIVDVFAANEELQNSICFEIFVSHQIEPEKRAYFIEHQIPFIELIPKQFSTTHIEFTLHDYYLPGFFDEKINQMESNVLKYLFHTYKQELHVQLIQEDSILPELHLKKRAVQALRKELLDQPEIGMNNQKVFEGAHYLMCQAHNAVIKNEVTVKNIRYGKSKAGKPFLTINDGSYYVAAETNIFYDLLNKMMRRAEVTAYIGGWNDLSRDQIIGFDFPIPNLDKIEKAAKRVVDQTLSEFEFKIEKRLRQIESNEVK</sequence>
<name>A0ABY5FSG8_9BACL</name>
<proteinExistence type="predicted"/>
<keyword evidence="3" id="KW-1185">Reference proteome</keyword>
<dbReference type="Pfam" id="PF25164">
    <property type="entry name" value="CoiA_N"/>
    <property type="match status" value="1"/>
</dbReference>
<evidence type="ECO:0000313" key="3">
    <source>
        <dbReference type="Proteomes" id="UP001060325"/>
    </source>
</evidence>
<protein>
    <submittedName>
        <fullName evidence="2">Competence protein CoiA family protein</fullName>
    </submittedName>
</protein>
<reference evidence="2" key="1">
    <citation type="submission" date="2022-07" db="EMBL/GenBank/DDBJ databases">
        <title>Complete genome of CX2.</title>
        <authorList>
            <person name="Cao G."/>
        </authorList>
    </citation>
    <scope>NUCLEOTIDE SEQUENCE</scope>
    <source>
        <strain evidence="2">CX2</strain>
        <plasmid evidence="2">pCXA</plasmid>
    </source>
</reference>
<evidence type="ECO:0000313" key="2">
    <source>
        <dbReference type="EMBL" id="UTT44555.1"/>
    </source>
</evidence>
<accession>A0ABY5FSG8</accession>
<gene>
    <name evidence="2" type="ORF">NMQ00_16270</name>
</gene>
<feature type="domain" description="Competence protein CoiA-like N-terminal" evidence="1">
    <location>
        <begin position="18"/>
        <end position="57"/>
    </location>
</feature>